<gene>
    <name evidence="1" type="ORF">GCM10025751_23380</name>
</gene>
<dbReference type="RefSeq" id="WP_345410943.1">
    <property type="nucleotide sequence ID" value="NZ_BAABKX010000007.1"/>
</dbReference>
<comment type="caution">
    <text evidence="1">The sequence shown here is derived from an EMBL/GenBank/DDBJ whole genome shotgun (WGS) entry which is preliminary data.</text>
</comment>
<name>A0AAV3UH40_9EURY</name>
<evidence type="ECO:0000313" key="2">
    <source>
        <dbReference type="Proteomes" id="UP001501729"/>
    </source>
</evidence>
<dbReference type="Proteomes" id="UP001501729">
    <property type="component" value="Unassembled WGS sequence"/>
</dbReference>
<organism evidence="1 2">
    <name type="scientific">Haladaptatus pallidirubidus</name>
    <dbReference type="NCBI Taxonomy" id="1008152"/>
    <lineage>
        <taxon>Archaea</taxon>
        <taxon>Methanobacteriati</taxon>
        <taxon>Methanobacteriota</taxon>
        <taxon>Stenosarchaea group</taxon>
        <taxon>Halobacteria</taxon>
        <taxon>Halobacteriales</taxon>
        <taxon>Haladaptataceae</taxon>
        <taxon>Haladaptatus</taxon>
    </lineage>
</organism>
<dbReference type="EMBL" id="BAABKX010000007">
    <property type="protein sequence ID" value="GAA5049940.1"/>
    <property type="molecule type" value="Genomic_DNA"/>
</dbReference>
<keyword evidence="2" id="KW-1185">Reference proteome</keyword>
<accession>A0AAV3UH40</accession>
<sequence length="99" mass="10867">MGEHEDRSVELRSLTPVALERILSPQALLVAEHPPAHHVGAGTFYRLREEFVVAISLAAFLTVHLAEASQVEQPLVEPLAVITQRVLGIIVRSDDVPIE</sequence>
<dbReference type="AlphaFoldDB" id="A0AAV3UH40"/>
<evidence type="ECO:0000313" key="1">
    <source>
        <dbReference type="EMBL" id="GAA5049940.1"/>
    </source>
</evidence>
<proteinExistence type="predicted"/>
<protein>
    <submittedName>
        <fullName evidence="1">Uncharacterized protein</fullName>
    </submittedName>
</protein>
<reference evidence="1 2" key="1">
    <citation type="journal article" date="2019" name="Int. J. Syst. Evol. Microbiol.">
        <title>The Global Catalogue of Microorganisms (GCM) 10K type strain sequencing project: providing services to taxonomists for standard genome sequencing and annotation.</title>
        <authorList>
            <consortium name="The Broad Institute Genomics Platform"/>
            <consortium name="The Broad Institute Genome Sequencing Center for Infectious Disease"/>
            <person name="Wu L."/>
            <person name="Ma J."/>
        </authorList>
    </citation>
    <scope>NUCLEOTIDE SEQUENCE [LARGE SCALE GENOMIC DNA]</scope>
    <source>
        <strain evidence="1 2">JCM 17504</strain>
    </source>
</reference>